<dbReference type="PANTHER" id="PTHR31088">
    <property type="entry name" value="MEMBRANE-ASSOCIATED PROTEIN VIPP1, CHLOROPLASTIC"/>
    <property type="match status" value="1"/>
</dbReference>
<protein>
    <submittedName>
        <fullName evidence="3">PspA/IM30 family protein</fullName>
    </submittedName>
</protein>
<gene>
    <name evidence="3" type="ORF">NNL38_18740</name>
</gene>
<dbReference type="InterPro" id="IPR007157">
    <property type="entry name" value="PspA_VIPP1"/>
</dbReference>
<dbReference type="Pfam" id="PF04012">
    <property type="entry name" value="PspA_IM30"/>
    <property type="match status" value="1"/>
</dbReference>
<evidence type="ECO:0000256" key="2">
    <source>
        <dbReference type="SAM" id="MobiDB-lite"/>
    </source>
</evidence>
<keyword evidence="4" id="KW-1185">Reference proteome</keyword>
<organism evidence="3 4">
    <name type="scientific">Photobacterium atrarenae</name>
    <dbReference type="NCBI Taxonomy" id="865757"/>
    <lineage>
        <taxon>Bacteria</taxon>
        <taxon>Pseudomonadati</taxon>
        <taxon>Pseudomonadota</taxon>
        <taxon>Gammaproteobacteria</taxon>
        <taxon>Vibrionales</taxon>
        <taxon>Vibrionaceae</taxon>
        <taxon>Photobacterium</taxon>
    </lineage>
</organism>
<comment type="similarity">
    <text evidence="1">Belongs to the PspA/Vipp/IM30 family.</text>
</comment>
<sequence>MSVWKKLFTAIKGSANEAAENIADNQALRILDQEIREAKAELRRSDEALVGIVAKRKLAQQKVEALENSIGDYEGHARTAMEKGQQDLALECAQKVADLRNEQQTEQSYLDQFVASEQSMRTNIAQAKDKLRQLEQQVDVVKANEAVQKAQSAVSATNVGANAKMHTAVESLERIKQRQAEKSAQLEAAAEMAEAQSGSSLDKKLAEAGIGSAPKASAQDELARILGKQENG</sequence>
<feature type="region of interest" description="Disordered" evidence="2">
    <location>
        <begin position="180"/>
        <end position="232"/>
    </location>
</feature>
<dbReference type="Proteomes" id="UP001057998">
    <property type="component" value="Chromosome 2"/>
</dbReference>
<evidence type="ECO:0000256" key="1">
    <source>
        <dbReference type="ARBA" id="ARBA00043985"/>
    </source>
</evidence>
<evidence type="ECO:0000313" key="3">
    <source>
        <dbReference type="EMBL" id="UTV30602.1"/>
    </source>
</evidence>
<accession>A0ABY5GMY8</accession>
<reference evidence="3" key="1">
    <citation type="submission" date="2022-07" db="EMBL/GenBank/DDBJ databases">
        <title>Genome sequencing of Photobacterium atrarenae GJH2-4.</title>
        <authorList>
            <person name="Park S.-J."/>
        </authorList>
    </citation>
    <scope>NUCLEOTIDE SEQUENCE</scope>
    <source>
        <strain evidence="3">GJH2-4</strain>
    </source>
</reference>
<dbReference type="RefSeq" id="WP_255391963.1">
    <property type="nucleotide sequence ID" value="NZ_CP101509.1"/>
</dbReference>
<dbReference type="PANTHER" id="PTHR31088:SF9">
    <property type="entry name" value="PHAGE SHOCK PROTEIN A"/>
    <property type="match status" value="1"/>
</dbReference>
<name>A0ABY5GMY8_9GAMM</name>
<evidence type="ECO:0000313" key="4">
    <source>
        <dbReference type="Proteomes" id="UP001057998"/>
    </source>
</evidence>
<proteinExistence type="inferred from homology"/>
<dbReference type="EMBL" id="CP101509">
    <property type="protein sequence ID" value="UTV30602.1"/>
    <property type="molecule type" value="Genomic_DNA"/>
</dbReference>